<reference evidence="11 12" key="1">
    <citation type="journal article" date="2023" name="Sci. Data">
        <title>Genome assembly of the Korean intertidal mud-creeper Batillaria attramentaria.</title>
        <authorList>
            <person name="Patra A.K."/>
            <person name="Ho P.T."/>
            <person name="Jun S."/>
            <person name="Lee S.J."/>
            <person name="Kim Y."/>
            <person name="Won Y.J."/>
        </authorList>
    </citation>
    <scope>NUCLEOTIDE SEQUENCE [LARGE SCALE GENOMIC DNA]</scope>
    <source>
        <strain evidence="11">Wonlab-2016</strain>
    </source>
</reference>
<evidence type="ECO:0000256" key="8">
    <source>
        <dbReference type="SAM" id="MobiDB-lite"/>
    </source>
</evidence>
<evidence type="ECO:0000256" key="2">
    <source>
        <dbReference type="ARBA" id="ARBA00022692"/>
    </source>
</evidence>
<dbReference type="SUPFAM" id="SSF81321">
    <property type="entry name" value="Family A G protein-coupled receptor-like"/>
    <property type="match status" value="1"/>
</dbReference>
<evidence type="ECO:0000256" key="7">
    <source>
        <dbReference type="ARBA" id="ARBA00023224"/>
    </source>
</evidence>
<evidence type="ECO:0000256" key="3">
    <source>
        <dbReference type="ARBA" id="ARBA00022989"/>
    </source>
</evidence>
<feature type="transmembrane region" description="Helical" evidence="9">
    <location>
        <begin position="124"/>
        <end position="144"/>
    </location>
</feature>
<dbReference type="GO" id="GO:0016020">
    <property type="term" value="C:membrane"/>
    <property type="evidence" value="ECO:0007669"/>
    <property type="project" value="UniProtKB-SubCell"/>
</dbReference>
<feature type="transmembrane region" description="Helical" evidence="9">
    <location>
        <begin position="46"/>
        <end position="67"/>
    </location>
</feature>
<dbReference type="Gene3D" id="1.20.1070.10">
    <property type="entry name" value="Rhodopsin 7-helix transmembrane proteins"/>
    <property type="match status" value="1"/>
</dbReference>
<dbReference type="PANTHER" id="PTHR24243:SF233">
    <property type="entry name" value="THYROTROPIN-RELEASING HORMONE RECEPTOR"/>
    <property type="match status" value="1"/>
</dbReference>
<evidence type="ECO:0000313" key="12">
    <source>
        <dbReference type="Proteomes" id="UP001519460"/>
    </source>
</evidence>
<evidence type="ECO:0000256" key="5">
    <source>
        <dbReference type="ARBA" id="ARBA00023136"/>
    </source>
</evidence>
<proteinExistence type="predicted"/>
<protein>
    <recommendedName>
        <fullName evidence="10">G-protein coupled receptors family 1 profile domain-containing protein</fullName>
    </recommendedName>
</protein>
<feature type="compositionally biased region" description="Polar residues" evidence="8">
    <location>
        <begin position="337"/>
        <end position="349"/>
    </location>
</feature>
<feature type="non-terminal residue" evidence="11">
    <location>
        <position position="1"/>
    </location>
</feature>
<keyword evidence="5 9" id="KW-0472">Membrane</keyword>
<dbReference type="Proteomes" id="UP001519460">
    <property type="component" value="Unassembled WGS sequence"/>
</dbReference>
<feature type="domain" description="G-protein coupled receptors family 1 profile" evidence="10">
    <location>
        <begin position="18"/>
        <end position="281"/>
    </location>
</feature>
<keyword evidence="6" id="KW-0675">Receptor</keyword>
<keyword evidence="2 9" id="KW-0812">Transmembrane</keyword>
<feature type="transmembrane region" description="Helical" evidence="9">
    <location>
        <begin position="79"/>
        <end position="103"/>
    </location>
</feature>
<feature type="transmembrane region" description="Helical" evidence="9">
    <location>
        <begin position="262"/>
        <end position="282"/>
    </location>
</feature>
<comment type="subcellular location">
    <subcellularLocation>
        <location evidence="1">Membrane</location>
        <topology evidence="1">Multi-pass membrane protein</topology>
    </subcellularLocation>
</comment>
<feature type="transmembrane region" description="Helical" evidence="9">
    <location>
        <begin position="6"/>
        <end position="26"/>
    </location>
</feature>
<feature type="region of interest" description="Disordered" evidence="8">
    <location>
        <begin position="314"/>
        <end position="372"/>
    </location>
</feature>
<evidence type="ECO:0000256" key="4">
    <source>
        <dbReference type="ARBA" id="ARBA00023040"/>
    </source>
</evidence>
<evidence type="ECO:0000256" key="9">
    <source>
        <dbReference type="SAM" id="Phobius"/>
    </source>
</evidence>
<dbReference type="InterPro" id="IPR017452">
    <property type="entry name" value="GPCR_Rhodpsn_7TM"/>
</dbReference>
<keyword evidence="12" id="KW-1185">Reference proteome</keyword>
<organism evidence="11 12">
    <name type="scientific">Batillaria attramentaria</name>
    <dbReference type="NCBI Taxonomy" id="370345"/>
    <lineage>
        <taxon>Eukaryota</taxon>
        <taxon>Metazoa</taxon>
        <taxon>Spiralia</taxon>
        <taxon>Lophotrochozoa</taxon>
        <taxon>Mollusca</taxon>
        <taxon>Gastropoda</taxon>
        <taxon>Caenogastropoda</taxon>
        <taxon>Sorbeoconcha</taxon>
        <taxon>Cerithioidea</taxon>
        <taxon>Batillariidae</taxon>
        <taxon>Batillaria</taxon>
    </lineage>
</organism>
<evidence type="ECO:0000256" key="6">
    <source>
        <dbReference type="ARBA" id="ARBA00023170"/>
    </source>
</evidence>
<keyword evidence="3 9" id="KW-1133">Transmembrane helix</keyword>
<feature type="transmembrane region" description="Helical" evidence="9">
    <location>
        <begin position="174"/>
        <end position="196"/>
    </location>
</feature>
<sequence>NNAVYIVLLVILSVGLLGNLLSLFIWTAITTSKSPCKKNLHGRSRLFSILCISDTCAVVSFMVAFSYKVQNDATGWCHFHIYLTVGVVFALFSEMVIIAIGIQRLASLLCPFHAKAKCSLVRQWAALVGLFLLNLLFRVPFAIWRVEVYHECVHERRLLFQDHQQMHDFARKTVLFNLVVAVLTLCILVYVHSLLLRLLWVALHQVYNTTSSERQAAGTRRVKLRITQLIIALTIPSIIRCFLAQIANAILMANELTVPVELVYCVDSVFVLTVTVNVIFYPNFSAKFRDKMVELWDALIEGLDSLGLEPEHETLAVTAAPRDDRRRKRSQRDQPQNSVQHNPQPQPQGSRPKTPRSRKKSSTRKPPKPAPD</sequence>
<dbReference type="PANTHER" id="PTHR24243">
    <property type="entry name" value="G-PROTEIN COUPLED RECEPTOR"/>
    <property type="match status" value="1"/>
</dbReference>
<gene>
    <name evidence="11" type="ORF">BaRGS_00018260</name>
</gene>
<evidence type="ECO:0000256" key="1">
    <source>
        <dbReference type="ARBA" id="ARBA00004141"/>
    </source>
</evidence>
<keyword evidence="7" id="KW-0807">Transducer</keyword>
<dbReference type="AlphaFoldDB" id="A0ABD0KTA5"/>
<accession>A0ABD0KTA5</accession>
<feature type="compositionally biased region" description="Basic residues" evidence="8">
    <location>
        <begin position="353"/>
        <end position="372"/>
    </location>
</feature>
<keyword evidence="4" id="KW-0297">G-protein coupled receptor</keyword>
<name>A0ABD0KTA5_9CAEN</name>
<evidence type="ECO:0000313" key="11">
    <source>
        <dbReference type="EMBL" id="KAK7490474.1"/>
    </source>
</evidence>
<dbReference type="GO" id="GO:0004930">
    <property type="term" value="F:G protein-coupled receptor activity"/>
    <property type="evidence" value="ECO:0007669"/>
    <property type="project" value="UniProtKB-KW"/>
</dbReference>
<dbReference type="PROSITE" id="PS50262">
    <property type="entry name" value="G_PROTEIN_RECEP_F1_2"/>
    <property type="match status" value="1"/>
</dbReference>
<comment type="caution">
    <text evidence="11">The sequence shown here is derived from an EMBL/GenBank/DDBJ whole genome shotgun (WGS) entry which is preliminary data.</text>
</comment>
<evidence type="ECO:0000259" key="10">
    <source>
        <dbReference type="PROSITE" id="PS50262"/>
    </source>
</evidence>
<dbReference type="EMBL" id="JACVVK020000126">
    <property type="protein sequence ID" value="KAK7490474.1"/>
    <property type="molecule type" value="Genomic_DNA"/>
</dbReference>
<feature type="transmembrane region" description="Helical" evidence="9">
    <location>
        <begin position="229"/>
        <end position="250"/>
    </location>
</feature>